<accession>G0NRT4</accession>
<feature type="region of interest" description="Disordered" evidence="1">
    <location>
        <begin position="1"/>
        <end position="34"/>
    </location>
</feature>
<dbReference type="Proteomes" id="UP000008068">
    <property type="component" value="Unassembled WGS sequence"/>
</dbReference>
<protein>
    <submittedName>
        <fullName evidence="2">Uncharacterized protein</fullName>
    </submittedName>
</protein>
<organism evidence="3">
    <name type="scientific">Caenorhabditis brenneri</name>
    <name type="common">Nematode worm</name>
    <dbReference type="NCBI Taxonomy" id="135651"/>
    <lineage>
        <taxon>Eukaryota</taxon>
        <taxon>Metazoa</taxon>
        <taxon>Ecdysozoa</taxon>
        <taxon>Nematoda</taxon>
        <taxon>Chromadorea</taxon>
        <taxon>Rhabditida</taxon>
        <taxon>Rhabditina</taxon>
        <taxon>Rhabditomorpha</taxon>
        <taxon>Rhabditoidea</taxon>
        <taxon>Rhabditidae</taxon>
        <taxon>Peloderinae</taxon>
        <taxon>Caenorhabditis</taxon>
    </lineage>
</organism>
<feature type="compositionally biased region" description="Acidic residues" evidence="1">
    <location>
        <begin position="19"/>
        <end position="29"/>
    </location>
</feature>
<evidence type="ECO:0000313" key="3">
    <source>
        <dbReference type="Proteomes" id="UP000008068"/>
    </source>
</evidence>
<dbReference type="HOGENOM" id="CLU_931357_0_0_1"/>
<proteinExistence type="predicted"/>
<evidence type="ECO:0000313" key="2">
    <source>
        <dbReference type="EMBL" id="EGT36306.1"/>
    </source>
</evidence>
<evidence type="ECO:0000256" key="1">
    <source>
        <dbReference type="SAM" id="MobiDB-lite"/>
    </source>
</evidence>
<reference evidence="3" key="1">
    <citation type="submission" date="2011-07" db="EMBL/GenBank/DDBJ databases">
        <authorList>
            <consortium name="Caenorhabditis brenneri Sequencing and Analysis Consortium"/>
            <person name="Wilson R.K."/>
        </authorList>
    </citation>
    <scope>NUCLEOTIDE SEQUENCE [LARGE SCALE GENOMIC DNA]</scope>
    <source>
        <strain evidence="3">PB2801</strain>
    </source>
</reference>
<dbReference type="eggNOG" id="KOG1181">
    <property type="taxonomic scope" value="Eukaryota"/>
</dbReference>
<dbReference type="AlphaFoldDB" id="G0NRT4"/>
<keyword evidence="3" id="KW-1185">Reference proteome</keyword>
<dbReference type="OrthoDB" id="5828491at2759"/>
<dbReference type="EMBL" id="GL379933">
    <property type="protein sequence ID" value="EGT36306.1"/>
    <property type="molecule type" value="Genomic_DNA"/>
</dbReference>
<dbReference type="InParanoid" id="G0NRT4"/>
<name>G0NRT4_CAEBE</name>
<sequence length="332" mass="38509">MSSWFSYFGFSKGPPLEEVKEESEEEDTQVPENVVPKTAEEELAEAMNRLSPEQQNLIQDVLRRAENSRKEAKIVVDAEMMRSRYRQRESLEGSQEIDHRYSLVQMDSIPENMITNEMEERAASQREMIAEPCQSNPISPRNLHEKRPSITEATTESLRNRFQKMRSHLTTWFNSLDYDGEYTFNFTSKPEKSETLGNLTMQYIDALSQAIMISSHIEYSHHLLSSNADFHTMCTKFCESIFTLAFDELSHQMVDEKVKDTLNTYCGQIAEEALQAAFFTMVSMTLSNSEECEQVLSKISLMHKSRSFESAQQLDQYLRKMENDQDGIIRMF</sequence>
<dbReference type="STRING" id="135651.G0NRT4"/>
<gene>
    <name evidence="2" type="ORF">CAEBREN_31616</name>
</gene>